<evidence type="ECO:0000259" key="5">
    <source>
        <dbReference type="PROSITE" id="PS50931"/>
    </source>
</evidence>
<evidence type="ECO:0000256" key="3">
    <source>
        <dbReference type="ARBA" id="ARBA00023125"/>
    </source>
</evidence>
<dbReference type="Pfam" id="PF03466">
    <property type="entry name" value="LysR_substrate"/>
    <property type="match status" value="1"/>
</dbReference>
<reference evidence="6 8" key="1">
    <citation type="submission" date="2017-06" db="EMBL/GenBank/DDBJ databases">
        <title>Complete genome of Francisella adeliensis.</title>
        <authorList>
            <person name="Vallesi A."/>
            <person name="Sjodin A."/>
        </authorList>
    </citation>
    <scope>NUCLEOTIDE SEQUENCE [LARGE SCALE GENOMIC DNA]</scope>
    <source>
        <strain evidence="6 8">FDC440</strain>
    </source>
</reference>
<evidence type="ECO:0000256" key="1">
    <source>
        <dbReference type="ARBA" id="ARBA00009437"/>
    </source>
</evidence>
<keyword evidence="2" id="KW-0805">Transcription regulation</keyword>
<dbReference type="InterPro" id="IPR036388">
    <property type="entry name" value="WH-like_DNA-bd_sf"/>
</dbReference>
<dbReference type="InterPro" id="IPR036390">
    <property type="entry name" value="WH_DNA-bd_sf"/>
</dbReference>
<dbReference type="RefSeq" id="WP_112869110.1">
    <property type="nucleotide sequence ID" value="NZ_CP021781.1"/>
</dbReference>
<dbReference type="GO" id="GO:0003700">
    <property type="term" value="F:DNA-binding transcription factor activity"/>
    <property type="evidence" value="ECO:0007669"/>
    <property type="project" value="InterPro"/>
</dbReference>
<dbReference type="PROSITE" id="PS50931">
    <property type="entry name" value="HTH_LYSR"/>
    <property type="match status" value="1"/>
</dbReference>
<organism evidence="6 8">
    <name type="scientific">Francisella adeliensis</name>
    <dbReference type="NCBI Taxonomy" id="2007306"/>
    <lineage>
        <taxon>Bacteria</taxon>
        <taxon>Pseudomonadati</taxon>
        <taxon>Pseudomonadota</taxon>
        <taxon>Gammaproteobacteria</taxon>
        <taxon>Thiotrichales</taxon>
        <taxon>Francisellaceae</taxon>
        <taxon>Francisella</taxon>
    </lineage>
</organism>
<gene>
    <name evidence="6" type="ORF">CDH04_00185</name>
    <name evidence="7" type="ORF">FZC43_00185</name>
</gene>
<name>A0A2Z4XWX1_9GAMM</name>
<dbReference type="SUPFAM" id="SSF53850">
    <property type="entry name" value="Periplasmic binding protein-like II"/>
    <property type="match status" value="1"/>
</dbReference>
<dbReference type="PANTHER" id="PTHR30537">
    <property type="entry name" value="HTH-TYPE TRANSCRIPTIONAL REGULATOR"/>
    <property type="match status" value="1"/>
</dbReference>
<keyword evidence="4" id="KW-0804">Transcription</keyword>
<accession>A0A2Z4XWX1</accession>
<dbReference type="CDD" id="cd08422">
    <property type="entry name" value="PBP2_CrgA_like"/>
    <property type="match status" value="1"/>
</dbReference>
<dbReference type="InterPro" id="IPR000847">
    <property type="entry name" value="LysR_HTH_N"/>
</dbReference>
<dbReference type="Gene3D" id="1.10.10.10">
    <property type="entry name" value="Winged helix-like DNA-binding domain superfamily/Winged helix DNA-binding domain"/>
    <property type="match status" value="1"/>
</dbReference>
<dbReference type="GO" id="GO:0003677">
    <property type="term" value="F:DNA binding"/>
    <property type="evidence" value="ECO:0007669"/>
    <property type="project" value="UniProtKB-KW"/>
</dbReference>
<sequence>MDKLTCMRTFVSVFKSKSFTRAAENQDISIGLVSKRIKYLESMLNVELFNRTTRSISPTANGAEYFEHCCEVLDKLDNFEHIFSMQNNSLTGVITISAPLAFGLVYLRTFVPYFHNKYPEINLQIDLNDNFIDFSRNQNDIILRISDDLPDTGLIAKQIFEIKRVAVASPSFCKENKLATPDDLSNINCLLYKNNKSYNSWTFLKSDKKLNVTVEGNLLSNSGEILKSSAINSQGIMLGPKFIVKKELDSQLLTEVLPDFQLESKFLYALYSERLKKSNAIKTFIDELKEFCNKFNY</sequence>
<dbReference type="PANTHER" id="PTHR30537:SF5">
    <property type="entry name" value="HTH-TYPE TRANSCRIPTIONAL ACTIVATOR TTDR-RELATED"/>
    <property type="match status" value="1"/>
</dbReference>
<reference evidence="7 9" key="2">
    <citation type="submission" date="2019-08" db="EMBL/GenBank/DDBJ databases">
        <title>Complete genome sequences of Francisella adeliensis (FSC1325 and FSC1326).</title>
        <authorList>
            <person name="Ohrman C."/>
            <person name="Uneklint I."/>
            <person name="Vallesi A."/>
            <person name="Karlsson L."/>
            <person name="Sjodin A."/>
        </authorList>
    </citation>
    <scope>NUCLEOTIDE SEQUENCE [LARGE SCALE GENOMIC DNA]</scope>
    <source>
        <strain evidence="7 9">FSC1325</strain>
    </source>
</reference>
<dbReference type="EMBL" id="CP021781">
    <property type="protein sequence ID" value="AXA32933.1"/>
    <property type="molecule type" value="Genomic_DNA"/>
</dbReference>
<dbReference type="FunFam" id="1.10.10.10:FF:000001">
    <property type="entry name" value="LysR family transcriptional regulator"/>
    <property type="match status" value="1"/>
</dbReference>
<comment type="similarity">
    <text evidence="1">Belongs to the LysR transcriptional regulatory family.</text>
</comment>
<evidence type="ECO:0000313" key="9">
    <source>
        <dbReference type="Proteomes" id="UP000681131"/>
    </source>
</evidence>
<proteinExistence type="inferred from homology"/>
<dbReference type="EMBL" id="CP043424">
    <property type="protein sequence ID" value="QIW11158.1"/>
    <property type="molecule type" value="Genomic_DNA"/>
</dbReference>
<evidence type="ECO:0000256" key="2">
    <source>
        <dbReference type="ARBA" id="ARBA00023015"/>
    </source>
</evidence>
<evidence type="ECO:0000313" key="7">
    <source>
        <dbReference type="EMBL" id="QIW11158.1"/>
    </source>
</evidence>
<dbReference type="Gene3D" id="3.40.190.290">
    <property type="match status" value="1"/>
</dbReference>
<dbReference type="Proteomes" id="UP000681131">
    <property type="component" value="Chromosome"/>
</dbReference>
<dbReference type="InterPro" id="IPR005119">
    <property type="entry name" value="LysR_subst-bd"/>
</dbReference>
<evidence type="ECO:0000313" key="6">
    <source>
        <dbReference type="EMBL" id="AXA32933.1"/>
    </source>
</evidence>
<protein>
    <submittedName>
        <fullName evidence="7">LysR family transcriptional regulator</fullName>
    </submittedName>
</protein>
<evidence type="ECO:0000313" key="8">
    <source>
        <dbReference type="Proteomes" id="UP000251120"/>
    </source>
</evidence>
<keyword evidence="9" id="KW-1185">Reference proteome</keyword>
<dbReference type="OrthoDB" id="8885940at2"/>
<dbReference type="AlphaFoldDB" id="A0A2Z4XWX1"/>
<keyword evidence="3" id="KW-0238">DNA-binding</keyword>
<feature type="domain" description="HTH lysR-type" evidence="5">
    <location>
        <begin position="1"/>
        <end position="59"/>
    </location>
</feature>
<dbReference type="KEGG" id="fad:CDH04_00185"/>
<dbReference type="InterPro" id="IPR058163">
    <property type="entry name" value="LysR-type_TF_proteobact-type"/>
</dbReference>
<dbReference type="Proteomes" id="UP000251120">
    <property type="component" value="Chromosome"/>
</dbReference>
<dbReference type="Pfam" id="PF00126">
    <property type="entry name" value="HTH_1"/>
    <property type="match status" value="1"/>
</dbReference>
<evidence type="ECO:0000256" key="4">
    <source>
        <dbReference type="ARBA" id="ARBA00023163"/>
    </source>
</evidence>
<dbReference type="SUPFAM" id="SSF46785">
    <property type="entry name" value="Winged helix' DNA-binding domain"/>
    <property type="match status" value="1"/>
</dbReference>